<dbReference type="HOGENOM" id="CLU_454523_0_0_1"/>
<dbReference type="PROSITE" id="PS50011">
    <property type="entry name" value="PROTEIN_KINASE_DOM"/>
    <property type="match status" value="1"/>
</dbReference>
<dbReference type="InterPro" id="IPR000719">
    <property type="entry name" value="Prot_kinase_dom"/>
</dbReference>
<accession>A8B618</accession>
<comment type="caution">
    <text evidence="8">The sequence shown here is derived from an EMBL/GenBank/DDBJ whole genome shotgun (WGS) entry which is preliminary data.</text>
</comment>
<feature type="domain" description="Protein kinase" evidence="7">
    <location>
        <begin position="28"/>
        <end position="296"/>
    </location>
</feature>
<dbReference type="Gene3D" id="1.10.510.10">
    <property type="entry name" value="Transferase(Phosphotransferase) domain 1"/>
    <property type="match status" value="1"/>
</dbReference>
<evidence type="ECO:0000313" key="9">
    <source>
        <dbReference type="Proteomes" id="UP000001548"/>
    </source>
</evidence>
<dbReference type="KEGG" id="gla:GL50803_0016733"/>
<gene>
    <name evidence="8" type="ORF">GL50803_0016733</name>
</gene>
<sequence length="601" mass="66909">MTLEPHILHDEDTNDSEQHRAASFSDVYELCSILRGGFSLAEYLVRHISIGEKFLCVELDYGNIKHFNKELCLARLMSFMGHQHANHLTYREFFADEDARKIQIIMEPYINKCLCDVIDQICRRKLTLSDDAIWGIIAQVFNGLYFYHQTDINGFCGKTPIHGGINAENIYISTNGVVQLGPFRLLPDFEDDFDNLQEDSTVILPTSPGSTVQSSWNVSDLQALGCIVYELLTGISLSRDEQLQYYTPCTVQEARKGLQSEFVSGNLLQFVKRLLDASVSSTAALLSVADNEHLLANIDFAKDVIAARSVHNKDQTASLRSSVTKNKHTPSPDDPVITIPGGIAYINELIQAAIEPILIEQTYLKDEIQKQKDLIAELRECLTQRTLEMTASKKDISMLQRAVLKLTSGEHREKSGSLRATSNSTRFGTAPRSQTISSRSGTARISSARSPVKTSKSPRATRSSDANSSMSVLTLSGANDTNEKRASLELKKLKTQVATLTRQLSDRDDDILELRRRLENSYQPPTKESKDSPEETESLRASALSATVPCDGSDDDAHYVKFVCLPCNHLIIHRVRENKIHLHSCPKCSGGISNLVVITDD</sequence>
<evidence type="ECO:0000313" key="8">
    <source>
        <dbReference type="EMBL" id="KAE8305059.1"/>
    </source>
</evidence>
<organism evidence="8 9">
    <name type="scientific">Giardia intestinalis (strain ATCC 50803 / WB clone C6)</name>
    <name type="common">Giardia lamblia</name>
    <dbReference type="NCBI Taxonomy" id="184922"/>
    <lineage>
        <taxon>Eukaryota</taxon>
        <taxon>Metamonada</taxon>
        <taxon>Diplomonadida</taxon>
        <taxon>Hexamitidae</taxon>
        <taxon>Giardiinae</taxon>
        <taxon>Giardia</taxon>
    </lineage>
</organism>
<dbReference type="GO" id="GO:0004674">
    <property type="term" value="F:protein serine/threonine kinase activity"/>
    <property type="evidence" value="ECO:0000318"/>
    <property type="project" value="GO_Central"/>
</dbReference>
<dbReference type="AlphaFoldDB" id="A8B618"/>
<dbReference type="Proteomes" id="UP000001548">
    <property type="component" value="Unassembled WGS sequence"/>
</dbReference>
<evidence type="ECO:0000256" key="4">
    <source>
        <dbReference type="ARBA" id="ARBA00022777"/>
    </source>
</evidence>
<evidence type="ECO:0000256" key="1">
    <source>
        <dbReference type="ARBA" id="ARBA00012513"/>
    </source>
</evidence>
<feature type="region of interest" description="Disordered" evidence="6">
    <location>
        <begin position="518"/>
        <end position="540"/>
    </location>
</feature>
<evidence type="ECO:0000256" key="2">
    <source>
        <dbReference type="ARBA" id="ARBA00022679"/>
    </source>
</evidence>
<dbReference type="VEuPathDB" id="GiardiaDB:GL50803_16733"/>
<feature type="region of interest" description="Disordered" evidence="6">
    <location>
        <begin position="407"/>
        <end position="480"/>
    </location>
</feature>
<reference evidence="8 9" key="1">
    <citation type="journal article" date="2007" name="Science">
        <title>Genomic minimalism in the early diverging intestinal parasite Giardia lamblia.</title>
        <authorList>
            <person name="Morrison H.G."/>
            <person name="McArthur A.G."/>
            <person name="Gillin F.D."/>
            <person name="Aley S.B."/>
            <person name="Adam R.D."/>
            <person name="Olsen G.J."/>
            <person name="Best A.A."/>
            <person name="Cande W.Z."/>
            <person name="Chen F."/>
            <person name="Cipriano M.J."/>
            <person name="Davids B.J."/>
            <person name="Dawson S.C."/>
            <person name="Elmendorf H.G."/>
            <person name="Hehl A.B."/>
            <person name="Holder M.E."/>
            <person name="Huse S.M."/>
            <person name="Kim U.U."/>
            <person name="Lasek-Nesselquist E."/>
            <person name="Manning G."/>
            <person name="Nigam A."/>
            <person name="Nixon J.E."/>
            <person name="Palm D."/>
            <person name="Passamaneck N.E."/>
            <person name="Prabhu A."/>
            <person name="Reich C.I."/>
            <person name="Reiner D.S."/>
            <person name="Samuelson J."/>
            <person name="Svard S.G."/>
            <person name="Sogin M.L."/>
        </authorList>
    </citation>
    <scope>NUCLEOTIDE SEQUENCE [LARGE SCALE GENOMIC DNA]</scope>
    <source>
        <strain evidence="8 9">WB C6</strain>
    </source>
</reference>
<keyword evidence="3" id="KW-0547">Nucleotide-binding</keyword>
<dbReference type="EMBL" id="AACB03000001">
    <property type="protein sequence ID" value="KAE8305059.1"/>
    <property type="molecule type" value="Genomic_DNA"/>
</dbReference>
<dbReference type="PANTHER" id="PTHR43671:SF13">
    <property type="entry name" value="SERINE_THREONINE-PROTEIN KINASE NEK2"/>
    <property type="match status" value="1"/>
</dbReference>
<dbReference type="InterPro" id="IPR011009">
    <property type="entry name" value="Kinase-like_dom_sf"/>
</dbReference>
<evidence type="ECO:0000259" key="7">
    <source>
        <dbReference type="PROSITE" id="PS50011"/>
    </source>
</evidence>
<dbReference type="Gene3D" id="3.30.200.20">
    <property type="entry name" value="Phosphorylase Kinase, domain 1"/>
    <property type="match status" value="1"/>
</dbReference>
<evidence type="ECO:0000256" key="5">
    <source>
        <dbReference type="ARBA" id="ARBA00022840"/>
    </source>
</evidence>
<dbReference type="EC" id="2.7.11.1" evidence="1"/>
<keyword evidence="2" id="KW-0808">Transferase</keyword>
<feature type="compositionally biased region" description="Polar residues" evidence="6">
    <location>
        <begin position="418"/>
        <end position="480"/>
    </location>
</feature>
<dbReference type="GO" id="GO:0005524">
    <property type="term" value="F:ATP binding"/>
    <property type="evidence" value="ECO:0007669"/>
    <property type="project" value="UniProtKB-KW"/>
</dbReference>
<dbReference type="RefSeq" id="XP_001709359.1">
    <property type="nucleotide sequence ID" value="XM_001709307.1"/>
</dbReference>
<keyword evidence="9" id="KW-1185">Reference proteome</keyword>
<dbReference type="OMA" id="HANHLTY"/>
<dbReference type="SMART" id="SM00220">
    <property type="entry name" value="S_TKc"/>
    <property type="match status" value="1"/>
</dbReference>
<keyword evidence="4 8" id="KW-0418">Kinase</keyword>
<keyword evidence="5" id="KW-0067">ATP-binding</keyword>
<dbReference type="InterPro" id="IPR050660">
    <property type="entry name" value="NEK_Ser/Thr_kinase"/>
</dbReference>
<dbReference type="PANTHER" id="PTHR43671">
    <property type="entry name" value="SERINE/THREONINE-PROTEIN KINASE NEK"/>
    <property type="match status" value="1"/>
</dbReference>
<name>A8B618_GIAIC</name>
<evidence type="ECO:0000256" key="3">
    <source>
        <dbReference type="ARBA" id="ARBA00022741"/>
    </source>
</evidence>
<protein>
    <recommendedName>
        <fullName evidence="1">non-specific serine/threonine protein kinase</fullName>
        <ecNumber evidence="1">2.7.11.1</ecNumber>
    </recommendedName>
</protein>
<dbReference type="SUPFAM" id="SSF56112">
    <property type="entry name" value="Protein kinase-like (PK-like)"/>
    <property type="match status" value="1"/>
</dbReference>
<dbReference type="GeneID" id="5702282"/>
<evidence type="ECO:0000256" key="6">
    <source>
        <dbReference type="SAM" id="MobiDB-lite"/>
    </source>
</evidence>
<proteinExistence type="predicted"/>